<feature type="compositionally biased region" description="Acidic residues" evidence="4">
    <location>
        <begin position="57"/>
        <end position="74"/>
    </location>
</feature>
<dbReference type="Proteomes" id="UP000246078">
    <property type="component" value="Unassembled WGS sequence"/>
</dbReference>
<dbReference type="GO" id="GO:0032040">
    <property type="term" value="C:small-subunit processome"/>
    <property type="evidence" value="ECO:0007669"/>
    <property type="project" value="InterPro"/>
</dbReference>
<evidence type="ECO:0000313" key="6">
    <source>
        <dbReference type="Proteomes" id="UP000246078"/>
    </source>
</evidence>
<feature type="compositionally biased region" description="Basic and acidic residues" evidence="4">
    <location>
        <begin position="826"/>
        <end position="848"/>
    </location>
</feature>
<dbReference type="VEuPathDB" id="TriTrypDB:TcCLB.511283.170"/>
<evidence type="ECO:0000256" key="1">
    <source>
        <dbReference type="ARBA" id="ARBA00004604"/>
    </source>
</evidence>
<dbReference type="OMA" id="QVIEPMD"/>
<evidence type="ECO:0008006" key="7">
    <source>
        <dbReference type="Google" id="ProtNLM"/>
    </source>
</evidence>
<evidence type="ECO:0000256" key="4">
    <source>
        <dbReference type="SAM" id="MobiDB-lite"/>
    </source>
</evidence>
<dbReference type="VEuPathDB" id="TriTrypDB:TCDM_00441"/>
<dbReference type="AlphaFoldDB" id="A0A2V2X9E5"/>
<feature type="compositionally biased region" description="Basic and acidic residues" evidence="4">
    <location>
        <begin position="1"/>
        <end position="14"/>
    </location>
</feature>
<name>A0A2V2X9E5_TRYCR</name>
<feature type="compositionally biased region" description="Basic residues" evidence="4">
    <location>
        <begin position="22"/>
        <end position="31"/>
    </location>
</feature>
<dbReference type="VEuPathDB" id="TriTrypDB:TcBrA4_0085090"/>
<dbReference type="PANTHER" id="PTHR14150:SF12">
    <property type="entry name" value="U3 SMALL NUCLEOLAR RNA-ASSOCIATED PROTEIN 14 HOMOLOG A"/>
    <property type="match status" value="1"/>
</dbReference>
<keyword evidence="3" id="KW-0539">Nucleus</keyword>
<feature type="compositionally biased region" description="Low complexity" evidence="4">
    <location>
        <begin position="393"/>
        <end position="402"/>
    </location>
</feature>
<dbReference type="VEuPathDB" id="TriTrypDB:TcG_04232"/>
<sequence length="1052" mass="117574">MVRRSDRAVGDATRKKPAGGLRGRRQQRGKRNSNDDGLLEVQEKGVLNLNNPLIPPELDEDIDDDIAFNSEDEEKYGHLFRKKPTSDTARLTAGAKQKNGTKKKKVGKHAADVEETGDADDALLLQQLRALGEIEDGDDLDFHERDGAGDDDDYIDLVEMLDAGQGEEREAGDKKQKKKTKKKLDESGVAKKRRRALVTEEAESLYGLAATDDKYGSAIRQLVTATPASSTQTRMQKSLDNKRNLISVDVDEHTKAKLTRREVRKVVSDELAKYDSFLREQREAKHLQFPMPMPDSNPVPTTLGAISVAAQERFATQENAAGTAAALATTTTTTDATGDALGTTGNASRVSAFRLAGKVNALLSSAGLSRPELAAPSAEDVFIPLVDNDDDNGGANRAAAAQNEKEGSVPTKSYMAKLKAMLSYENARRRRLNRIKSKTYRRILRKEKDREKERREKAFEILHPEKARARLAEKLMKARVEERVTQKHKNTSKWVRHAKRFANFDGNTKDAINEQNLLHQRLMQKMEEDADEDAYLNAHVDGHADSEAASSEEERVVDYLMAEAATKQQQEGGNKTEKSSQKLTSVLWRSITEVEKEGEDDGQTTGSQMTPTEKARMELRAMNFMQQAKEREEKRYAEVLETLQEDIRRDMCGQAVGSDDEPSDLDEASETEEKPKKLKSRAKSLKTVETHVGRKAFLQRHGEQPDRKVVESIQLKRHRGIDAQRGNEAEETHRNTSAKEDANSTVRSTRDEGNNDGVADGVATEKDKATIFHTADLAGSGKEKSEGFAGSRQPNISSVSNVGSEAVFSATPKRASSTRITILPADAKRPRDVNGTNKGEEEGVLRKAEGKRKKRERLGEKKSEEENDEETTLQQHQEYLIARAFADDEVDAEFLAEKTAQVETIMKPVDKNATLPGWGEWGGKDERLNRHHQEKLKLMDLQRQIEKTTLMKSRADAELDHVIINHDGVELVPDRMLLHMIPRPFSNPTEFARSMRHPLGPEWNSAFAFKEANQPRLEVRQGHSMLPLDLTLRGKKKTAKTKRRKVLSTAAV</sequence>
<keyword evidence="2" id="KW-0597">Phosphoprotein</keyword>
<comment type="caution">
    <text evidence="5">The sequence shown here is derived from an EMBL/GenBank/DDBJ whole genome shotgun (WGS) entry which is preliminary data.</text>
</comment>
<feature type="region of interest" description="Disordered" evidence="4">
    <location>
        <begin position="162"/>
        <end position="190"/>
    </location>
</feature>
<dbReference type="VEuPathDB" id="TriTrypDB:TcCL_NonESM06868"/>
<dbReference type="VEuPathDB" id="TriTrypDB:C3747_18g100"/>
<dbReference type="VEuPathDB" id="TriTrypDB:C4B63_4g126"/>
<feature type="region of interest" description="Disordered" evidence="4">
    <location>
        <begin position="1"/>
        <end position="115"/>
    </location>
</feature>
<dbReference type="Pfam" id="PF04615">
    <property type="entry name" value="Utp14"/>
    <property type="match status" value="1"/>
</dbReference>
<dbReference type="VEuPathDB" id="TriTrypDB:C4B63_4g127"/>
<feature type="region of interest" description="Disordered" evidence="4">
    <location>
        <begin position="387"/>
        <end position="409"/>
    </location>
</feature>
<comment type="subcellular location">
    <subcellularLocation>
        <location evidence="1">Nucleus</location>
        <location evidence="1">Nucleolus</location>
    </subcellularLocation>
</comment>
<feature type="region of interest" description="Disordered" evidence="4">
    <location>
        <begin position="824"/>
        <end position="872"/>
    </location>
</feature>
<dbReference type="OrthoDB" id="277439at2759"/>
<evidence type="ECO:0000256" key="2">
    <source>
        <dbReference type="ARBA" id="ARBA00022553"/>
    </source>
</evidence>
<feature type="compositionally biased region" description="Basic residues" evidence="4">
    <location>
        <begin position="99"/>
        <end position="108"/>
    </location>
</feature>
<dbReference type="VEuPathDB" id="TriTrypDB:TcCLB.506527.10"/>
<feature type="region of interest" description="Disordered" evidence="4">
    <location>
        <begin position="717"/>
        <end position="762"/>
    </location>
</feature>
<feature type="region of interest" description="Disordered" evidence="4">
    <location>
        <begin position="654"/>
        <end position="687"/>
    </location>
</feature>
<evidence type="ECO:0000313" key="5">
    <source>
        <dbReference type="EMBL" id="PWV17480.1"/>
    </source>
</evidence>
<dbReference type="VEuPathDB" id="TriTrypDB:TcCL_NonESM06869"/>
<dbReference type="VEuPathDB" id="TriTrypDB:ECC02_001050"/>
<organism evidence="5 6">
    <name type="scientific">Trypanosoma cruzi</name>
    <dbReference type="NCBI Taxonomy" id="5693"/>
    <lineage>
        <taxon>Eukaryota</taxon>
        <taxon>Discoba</taxon>
        <taxon>Euglenozoa</taxon>
        <taxon>Kinetoplastea</taxon>
        <taxon>Metakinetoplastina</taxon>
        <taxon>Trypanosomatida</taxon>
        <taxon>Trypanosomatidae</taxon>
        <taxon>Trypanosoma</taxon>
        <taxon>Schizotrypanum</taxon>
    </lineage>
</organism>
<evidence type="ECO:0000256" key="3">
    <source>
        <dbReference type="ARBA" id="ARBA00023242"/>
    </source>
</evidence>
<dbReference type="VEuPathDB" id="TriTrypDB:TcG_04233"/>
<dbReference type="PANTHER" id="PTHR14150">
    <property type="entry name" value="U3 SMALL NUCLEOLAR RNA-ASSOCIATED PROTEIN 14"/>
    <property type="match status" value="1"/>
</dbReference>
<reference evidence="5 6" key="1">
    <citation type="journal article" date="2018" name="Microb. Genom.">
        <title>Expanding an expanded genome: long-read sequencing of Trypanosoma cruzi.</title>
        <authorList>
            <person name="Berna L."/>
            <person name="Rodriguez M."/>
            <person name="Chiribao M.L."/>
            <person name="Parodi-Talice A."/>
            <person name="Pita S."/>
            <person name="Rijo G."/>
            <person name="Alvarez-Valin F."/>
            <person name="Robello C."/>
        </authorList>
    </citation>
    <scope>NUCLEOTIDE SEQUENCE [LARGE SCALE GENOMIC DNA]</scope>
    <source>
        <strain evidence="5 6">TCC</strain>
    </source>
</reference>
<dbReference type="VEuPathDB" id="TriTrypDB:TCSYLVIO_006118"/>
<gene>
    <name evidence="5" type="ORF">C3747_18g100</name>
</gene>
<dbReference type="VEuPathDB" id="TriTrypDB:Tc_MARK_4825"/>
<dbReference type="GO" id="GO:0006364">
    <property type="term" value="P:rRNA processing"/>
    <property type="evidence" value="ECO:0007669"/>
    <property type="project" value="InterPro"/>
</dbReference>
<dbReference type="VEuPathDB" id="TriTrypDB:BCY84_18657"/>
<feature type="compositionally biased region" description="Basic and acidic residues" evidence="4">
    <location>
        <begin position="720"/>
        <end position="753"/>
    </location>
</feature>
<protein>
    <recommendedName>
        <fullName evidence="7">U3 small nucleolar RNA-associated protein 14</fullName>
    </recommendedName>
</protein>
<accession>A0A2V2X9E5</accession>
<proteinExistence type="predicted"/>
<feature type="compositionally biased region" description="Acidic residues" evidence="4">
    <location>
        <begin position="658"/>
        <end position="670"/>
    </location>
</feature>
<dbReference type="InterPro" id="IPR006709">
    <property type="entry name" value="SSU_processome_Utp14"/>
</dbReference>
<dbReference type="EMBL" id="PRFC01000018">
    <property type="protein sequence ID" value="PWV17480.1"/>
    <property type="molecule type" value="Genomic_DNA"/>
</dbReference>